<keyword evidence="6" id="KW-0799">Topoisomerase</keyword>
<dbReference type="GO" id="GO:0006281">
    <property type="term" value="P:DNA repair"/>
    <property type="evidence" value="ECO:0007669"/>
    <property type="project" value="TreeGrafter"/>
</dbReference>
<name>E7RJM6_9BACL</name>
<dbReference type="GO" id="GO:0003917">
    <property type="term" value="F:DNA topoisomerase type I (single strand cut, ATP-independent) activity"/>
    <property type="evidence" value="ECO:0007669"/>
    <property type="project" value="UniProtKB-EC"/>
</dbReference>
<dbReference type="CDD" id="cd03362">
    <property type="entry name" value="TOPRIM_TopoIA_TopoIII"/>
    <property type="match status" value="1"/>
</dbReference>
<evidence type="ECO:0000256" key="3">
    <source>
        <dbReference type="ARBA" id="ARBA00012891"/>
    </source>
</evidence>
<dbReference type="EMBL" id="AEPB01000044">
    <property type="protein sequence ID" value="EGA88868.1"/>
    <property type="molecule type" value="Genomic_DNA"/>
</dbReference>
<dbReference type="InterPro" id="IPR005738">
    <property type="entry name" value="TopoIII"/>
</dbReference>
<feature type="domain" description="Topo IA-type catalytic" evidence="13">
    <location>
        <begin position="157"/>
        <end position="594"/>
    </location>
</feature>
<dbReference type="Proteomes" id="UP000003052">
    <property type="component" value="Unassembled WGS sequence"/>
</dbReference>
<dbReference type="eggNOG" id="COG0550">
    <property type="taxonomic scope" value="Bacteria"/>
</dbReference>
<evidence type="ECO:0000256" key="10">
    <source>
        <dbReference type="ARBA" id="ARBA00031985"/>
    </source>
</evidence>
<dbReference type="PANTHER" id="PTHR11390:SF21">
    <property type="entry name" value="DNA TOPOISOMERASE 3-ALPHA"/>
    <property type="match status" value="1"/>
</dbReference>
<evidence type="ECO:0000256" key="4">
    <source>
        <dbReference type="ARBA" id="ARBA00022723"/>
    </source>
</evidence>
<dbReference type="GO" id="GO:0046872">
    <property type="term" value="F:metal ion binding"/>
    <property type="evidence" value="ECO:0007669"/>
    <property type="project" value="UniProtKB-KW"/>
</dbReference>
<dbReference type="SMART" id="SM00436">
    <property type="entry name" value="TOP1Bc"/>
    <property type="match status" value="1"/>
</dbReference>
<dbReference type="InterPro" id="IPR025589">
    <property type="entry name" value="Toprim_C_rpt"/>
</dbReference>
<dbReference type="SMART" id="SM00493">
    <property type="entry name" value="TOPRIM"/>
    <property type="match status" value="1"/>
</dbReference>
<reference evidence="14 15" key="1">
    <citation type="journal article" date="2011" name="J. Bacteriol.">
        <title>The Draft Genome of Planococcus donghaensis MPA1U2 Reveals Nonsporulation Pathways Controlled by a Conserved Spo0A Regulon.</title>
        <authorList>
            <person name="Pearson M.D."/>
            <person name="Noller H.F."/>
        </authorList>
    </citation>
    <scope>NUCLEOTIDE SEQUENCE [LARGE SCALE GENOMIC DNA]</scope>
    <source>
        <strain evidence="14 15">MPA1U2</strain>
    </source>
</reference>
<evidence type="ECO:0000256" key="11">
    <source>
        <dbReference type="ARBA" id="ARBA00032235"/>
    </source>
</evidence>
<dbReference type="Pfam" id="PF01131">
    <property type="entry name" value="Topoisom_bac"/>
    <property type="match status" value="1"/>
</dbReference>
<evidence type="ECO:0000256" key="5">
    <source>
        <dbReference type="ARBA" id="ARBA00022842"/>
    </source>
</evidence>
<dbReference type="InterPro" id="IPR003601">
    <property type="entry name" value="Topo_IA_2"/>
</dbReference>
<dbReference type="PROSITE" id="PS52039">
    <property type="entry name" value="TOPO_IA_2"/>
    <property type="match status" value="1"/>
</dbReference>
<dbReference type="InterPro" id="IPR006171">
    <property type="entry name" value="TOPRIM_dom"/>
</dbReference>
<proteinExistence type="inferred from homology"/>
<dbReference type="Gene3D" id="1.10.460.10">
    <property type="entry name" value="Topoisomerase I, domain 2"/>
    <property type="match status" value="1"/>
</dbReference>
<keyword evidence="7" id="KW-0238">DNA-binding</keyword>
<dbReference type="SUPFAM" id="SSF56712">
    <property type="entry name" value="Prokaryotic type I DNA topoisomerase"/>
    <property type="match status" value="1"/>
</dbReference>
<dbReference type="AlphaFoldDB" id="E7RJM6"/>
<dbReference type="PROSITE" id="PS00396">
    <property type="entry name" value="TOPO_IA_1"/>
    <property type="match status" value="1"/>
</dbReference>
<evidence type="ECO:0000259" key="13">
    <source>
        <dbReference type="PROSITE" id="PS52039"/>
    </source>
</evidence>
<accession>E7RJM6</accession>
<dbReference type="PANTHER" id="PTHR11390">
    <property type="entry name" value="PROKARYOTIC DNA TOPOISOMERASE"/>
    <property type="match status" value="1"/>
</dbReference>
<dbReference type="GO" id="GO:0006310">
    <property type="term" value="P:DNA recombination"/>
    <property type="evidence" value="ECO:0007669"/>
    <property type="project" value="TreeGrafter"/>
</dbReference>
<keyword evidence="4" id="KW-0479">Metal-binding</keyword>
<comment type="similarity">
    <text evidence="2">Belongs to the type IA topoisomerase family.</text>
</comment>
<dbReference type="Gene3D" id="3.40.50.140">
    <property type="match status" value="1"/>
</dbReference>
<dbReference type="NCBIfam" id="TIGR01056">
    <property type="entry name" value="topB"/>
    <property type="match status" value="1"/>
</dbReference>
<dbReference type="CDD" id="cd00186">
    <property type="entry name" value="TOP1Ac"/>
    <property type="match status" value="1"/>
</dbReference>
<comment type="caution">
    <text evidence="14">The sequence shown here is derived from an EMBL/GenBank/DDBJ whole genome shotgun (WGS) entry which is preliminary data.</text>
</comment>
<dbReference type="InterPro" id="IPR023405">
    <property type="entry name" value="Topo_IA_core_domain"/>
</dbReference>
<dbReference type="Pfam" id="PF01751">
    <property type="entry name" value="Toprim"/>
    <property type="match status" value="1"/>
</dbReference>
<evidence type="ECO:0000256" key="7">
    <source>
        <dbReference type="ARBA" id="ARBA00023125"/>
    </source>
</evidence>
<dbReference type="PRINTS" id="PR00417">
    <property type="entry name" value="PRTPISMRASEI"/>
</dbReference>
<dbReference type="InterPro" id="IPR034144">
    <property type="entry name" value="TOPRIM_TopoIII"/>
</dbReference>
<evidence type="ECO:0000256" key="9">
    <source>
        <dbReference type="ARBA" id="ARBA00030003"/>
    </source>
</evidence>
<dbReference type="InterPro" id="IPR000380">
    <property type="entry name" value="Topo_IA"/>
</dbReference>
<dbReference type="RefSeq" id="WP_008432102.1">
    <property type="nucleotide sequence ID" value="NZ_AEPB01000044.1"/>
</dbReference>
<dbReference type="InterPro" id="IPR013825">
    <property type="entry name" value="Topo_IA_cen_sub2"/>
</dbReference>
<dbReference type="GO" id="GO:0003677">
    <property type="term" value="F:DNA binding"/>
    <property type="evidence" value="ECO:0007669"/>
    <property type="project" value="UniProtKB-KW"/>
</dbReference>
<dbReference type="InterPro" id="IPR023406">
    <property type="entry name" value="Topo_IA_AS"/>
</dbReference>
<evidence type="ECO:0000256" key="12">
    <source>
        <dbReference type="ARBA" id="ARBA00032877"/>
    </source>
</evidence>
<sequence length="702" mass="79583">MKPVILAEKPSQAKAYAEAFKSTKRDGFIEIAPDPIFPEGAYITWGIGHLVELKEPKAYDPKWGKWSLAALPILPNNYQFQIARGKAQQFGIIKKLIFQTDTVINACDVDREGSNIFYSIYYHTGAKNKKIKRLWINSLEADEVRKGFQELRDNHQDLLLYQEAKARQISDWLVGMNGSRLYSLLLQEKGIREVFAIGRVQTPTVFLIYQREKEIEAFVPEPFYEIEGLFVAEKGRYKGKVKLRAKERKEAEELLAKHAIGAKEEGVVTQVKTTEKRTPPPQLHSLSTLQAAANRKWKYSPAKVLSVMQGLYEKKLVSYPRTDTQHITPGEFSYLAVQVEKYQQIINAPFPIASKAPKKRFVDSAKVQEHYAIIPTKTIPTARKIEGLAKDERNLYEEVLRTTLAMFHKDYRYAETKVTTEVKSLPFFTTGKTELEKGWKELFAVSKEAKQEPSLPPLREQEAVKSKIDIKENMTIPPKPYTEGQLIAMMKTCGKLVEDVEDTEILKEIEGLGTEATRSGIIETIKRHEYISVTKNIVSITGKGRILCQSIEGNLLSSPSMTAKWETYLKKIGRGEGSAEVFLATIGKFIQKLLDEVPAQMQKNGLPEKLATPDAKDEIALCPRCKKGMIVSRRGSYNCTEYENGCKQSFPATFLKKRLTAKQIEYLCTKGKTPVIKGFVSKNGKKFNAKLILEDGKLKMEF</sequence>
<dbReference type="InterPro" id="IPR013497">
    <property type="entry name" value="Topo_IA_cen"/>
</dbReference>
<dbReference type="GO" id="GO:0006265">
    <property type="term" value="P:DNA topological change"/>
    <property type="evidence" value="ECO:0007669"/>
    <property type="project" value="InterPro"/>
</dbReference>
<keyword evidence="5" id="KW-0460">Magnesium</keyword>
<gene>
    <name evidence="14" type="ORF">GPDM_13481</name>
</gene>
<dbReference type="Gene3D" id="2.70.20.10">
    <property type="entry name" value="Topoisomerase I, domain 3"/>
    <property type="match status" value="1"/>
</dbReference>
<dbReference type="InterPro" id="IPR013824">
    <property type="entry name" value="Topo_IA_cen_sub1"/>
</dbReference>
<dbReference type="GO" id="GO:0043597">
    <property type="term" value="C:cytoplasmic replication fork"/>
    <property type="evidence" value="ECO:0007669"/>
    <property type="project" value="TreeGrafter"/>
</dbReference>
<evidence type="ECO:0000313" key="15">
    <source>
        <dbReference type="Proteomes" id="UP000003052"/>
    </source>
</evidence>
<keyword evidence="8 14" id="KW-0413">Isomerase</keyword>
<dbReference type="InterPro" id="IPR013826">
    <property type="entry name" value="Topo_IA_cen_sub3"/>
</dbReference>
<dbReference type="OrthoDB" id="9803554at2"/>
<dbReference type="InterPro" id="IPR003602">
    <property type="entry name" value="Topo_IA_DNA-bd_dom"/>
</dbReference>
<evidence type="ECO:0000313" key="14">
    <source>
        <dbReference type="EMBL" id="EGA88868.1"/>
    </source>
</evidence>
<dbReference type="Pfam" id="PF13342">
    <property type="entry name" value="Toprim_Crpt"/>
    <property type="match status" value="1"/>
</dbReference>
<evidence type="ECO:0000256" key="1">
    <source>
        <dbReference type="ARBA" id="ARBA00000213"/>
    </source>
</evidence>
<evidence type="ECO:0000256" key="8">
    <source>
        <dbReference type="ARBA" id="ARBA00023235"/>
    </source>
</evidence>
<comment type="catalytic activity">
    <reaction evidence="1">
        <text>ATP-independent breakage of single-stranded DNA, followed by passage and rejoining.</text>
        <dbReference type="EC" id="5.6.2.1"/>
    </reaction>
</comment>
<dbReference type="Gene3D" id="1.10.290.10">
    <property type="entry name" value="Topoisomerase I, domain 4"/>
    <property type="match status" value="1"/>
</dbReference>
<organism evidence="14 15">
    <name type="scientific">Planococcus donghaensis MPA1U2</name>
    <dbReference type="NCBI Taxonomy" id="933115"/>
    <lineage>
        <taxon>Bacteria</taxon>
        <taxon>Bacillati</taxon>
        <taxon>Bacillota</taxon>
        <taxon>Bacilli</taxon>
        <taxon>Bacillales</taxon>
        <taxon>Caryophanaceae</taxon>
        <taxon>Planococcus</taxon>
    </lineage>
</organism>
<evidence type="ECO:0000256" key="2">
    <source>
        <dbReference type="ARBA" id="ARBA00009446"/>
    </source>
</evidence>
<dbReference type="SMART" id="SM00437">
    <property type="entry name" value="TOP1Ac"/>
    <property type="match status" value="1"/>
</dbReference>
<evidence type="ECO:0000256" key="6">
    <source>
        <dbReference type="ARBA" id="ARBA00023029"/>
    </source>
</evidence>
<dbReference type="EC" id="5.6.2.1" evidence="3"/>
<protein>
    <recommendedName>
        <fullName evidence="3">DNA topoisomerase</fullName>
        <ecNumber evidence="3">5.6.2.1</ecNumber>
    </recommendedName>
    <alternativeName>
        <fullName evidence="12">Omega-protein</fullName>
    </alternativeName>
    <alternativeName>
        <fullName evidence="11">Relaxing enzyme</fullName>
    </alternativeName>
    <alternativeName>
        <fullName evidence="9">Swivelase</fullName>
    </alternativeName>
    <alternativeName>
        <fullName evidence="10">Untwisting enzyme</fullName>
    </alternativeName>
</protein>